<sequence length="81" mass="8410">MTITTTTIISTIIITKTSITTPSSPSPPSSSYGGGSVKFAALKACKSMKRVLLHTKTPPAYAGTESQGKAKGRPKRDTVLG</sequence>
<dbReference type="EMBL" id="BLXT01005511">
    <property type="protein sequence ID" value="GFO23425.1"/>
    <property type="molecule type" value="Genomic_DNA"/>
</dbReference>
<organism evidence="2 3">
    <name type="scientific">Plakobranchus ocellatus</name>
    <dbReference type="NCBI Taxonomy" id="259542"/>
    <lineage>
        <taxon>Eukaryota</taxon>
        <taxon>Metazoa</taxon>
        <taxon>Spiralia</taxon>
        <taxon>Lophotrochozoa</taxon>
        <taxon>Mollusca</taxon>
        <taxon>Gastropoda</taxon>
        <taxon>Heterobranchia</taxon>
        <taxon>Euthyneura</taxon>
        <taxon>Panpulmonata</taxon>
        <taxon>Sacoglossa</taxon>
        <taxon>Placobranchoidea</taxon>
        <taxon>Plakobranchidae</taxon>
        <taxon>Plakobranchus</taxon>
    </lineage>
</organism>
<feature type="region of interest" description="Disordered" evidence="1">
    <location>
        <begin position="56"/>
        <end position="81"/>
    </location>
</feature>
<reference evidence="2 3" key="1">
    <citation type="journal article" date="2021" name="Elife">
        <title>Chloroplast acquisition without the gene transfer in kleptoplastic sea slugs, Plakobranchus ocellatus.</title>
        <authorList>
            <person name="Maeda T."/>
            <person name="Takahashi S."/>
            <person name="Yoshida T."/>
            <person name="Shimamura S."/>
            <person name="Takaki Y."/>
            <person name="Nagai Y."/>
            <person name="Toyoda A."/>
            <person name="Suzuki Y."/>
            <person name="Arimoto A."/>
            <person name="Ishii H."/>
            <person name="Satoh N."/>
            <person name="Nishiyama T."/>
            <person name="Hasebe M."/>
            <person name="Maruyama T."/>
            <person name="Minagawa J."/>
            <person name="Obokata J."/>
            <person name="Shigenobu S."/>
        </authorList>
    </citation>
    <scope>NUCLEOTIDE SEQUENCE [LARGE SCALE GENOMIC DNA]</scope>
</reference>
<accession>A0AAV4BSJ0</accession>
<evidence type="ECO:0000313" key="3">
    <source>
        <dbReference type="Proteomes" id="UP000735302"/>
    </source>
</evidence>
<proteinExistence type="predicted"/>
<dbReference type="AlphaFoldDB" id="A0AAV4BSJ0"/>
<protein>
    <submittedName>
        <fullName evidence="2">Uncharacterized protein</fullName>
    </submittedName>
</protein>
<keyword evidence="3" id="KW-1185">Reference proteome</keyword>
<evidence type="ECO:0000313" key="2">
    <source>
        <dbReference type="EMBL" id="GFO23425.1"/>
    </source>
</evidence>
<evidence type="ECO:0000256" key="1">
    <source>
        <dbReference type="SAM" id="MobiDB-lite"/>
    </source>
</evidence>
<gene>
    <name evidence="2" type="ORF">PoB_004993000</name>
</gene>
<name>A0AAV4BSJ0_9GAST</name>
<comment type="caution">
    <text evidence="2">The sequence shown here is derived from an EMBL/GenBank/DDBJ whole genome shotgun (WGS) entry which is preliminary data.</text>
</comment>
<dbReference type="Proteomes" id="UP000735302">
    <property type="component" value="Unassembled WGS sequence"/>
</dbReference>